<feature type="transmembrane region" description="Helical" evidence="8">
    <location>
        <begin position="7"/>
        <end position="28"/>
    </location>
</feature>
<keyword evidence="7 8" id="KW-0472">Membrane</keyword>
<feature type="transmembrane region" description="Helical" evidence="8">
    <location>
        <begin position="260"/>
        <end position="277"/>
    </location>
</feature>
<dbReference type="PANTHER" id="PTHR30047">
    <property type="entry name" value="HIGH-AFFINITY CHOLINE TRANSPORT PROTEIN-RELATED"/>
    <property type="match status" value="1"/>
</dbReference>
<protein>
    <submittedName>
        <fullName evidence="9">Choline/carnitine/betaine transporter</fullName>
    </submittedName>
</protein>
<keyword evidence="10" id="KW-1185">Reference proteome</keyword>
<feature type="transmembrane region" description="Helical" evidence="8">
    <location>
        <begin position="188"/>
        <end position="208"/>
    </location>
</feature>
<evidence type="ECO:0000256" key="7">
    <source>
        <dbReference type="ARBA" id="ARBA00023136"/>
    </source>
</evidence>
<accession>D9QUG1</accession>
<comment type="subcellular location">
    <subcellularLocation>
        <location evidence="1">Cell membrane</location>
        <topology evidence="1">Multi-pass membrane protein</topology>
    </subcellularLocation>
</comment>
<comment type="similarity">
    <text evidence="2">Belongs to the BCCT transporter (TC 2.A.15) family.</text>
</comment>
<dbReference type="STRING" id="574087.Acear_2277"/>
<evidence type="ECO:0000256" key="1">
    <source>
        <dbReference type="ARBA" id="ARBA00004651"/>
    </source>
</evidence>
<feature type="transmembrane region" description="Helical" evidence="8">
    <location>
        <begin position="142"/>
        <end position="160"/>
    </location>
</feature>
<dbReference type="Proteomes" id="UP000001661">
    <property type="component" value="Chromosome"/>
</dbReference>
<organism evidence="9 10">
    <name type="scientific">Acetohalobium arabaticum (strain ATCC 49924 / DSM 5501 / Z-7288)</name>
    <dbReference type="NCBI Taxonomy" id="574087"/>
    <lineage>
        <taxon>Bacteria</taxon>
        <taxon>Bacillati</taxon>
        <taxon>Bacillota</taxon>
        <taxon>Clostridia</taxon>
        <taxon>Halanaerobiales</taxon>
        <taxon>Halobacteroidaceae</taxon>
        <taxon>Acetohalobium</taxon>
    </lineage>
</organism>
<feature type="transmembrane region" description="Helical" evidence="8">
    <location>
        <begin position="433"/>
        <end position="452"/>
    </location>
</feature>
<dbReference type="InterPro" id="IPR000060">
    <property type="entry name" value="BCCT_transptr"/>
</dbReference>
<feature type="transmembrane region" description="Helical" evidence="8">
    <location>
        <begin position="48"/>
        <end position="67"/>
    </location>
</feature>
<evidence type="ECO:0000256" key="4">
    <source>
        <dbReference type="ARBA" id="ARBA00022475"/>
    </source>
</evidence>
<dbReference type="HOGENOM" id="CLU_010118_5_0_9"/>
<keyword evidence="4" id="KW-1003">Cell membrane</keyword>
<feature type="transmembrane region" description="Helical" evidence="8">
    <location>
        <begin position="387"/>
        <end position="412"/>
    </location>
</feature>
<evidence type="ECO:0000256" key="3">
    <source>
        <dbReference type="ARBA" id="ARBA00022448"/>
    </source>
</evidence>
<dbReference type="eggNOG" id="COG1292">
    <property type="taxonomic scope" value="Bacteria"/>
</dbReference>
<feature type="transmembrane region" description="Helical" evidence="8">
    <location>
        <begin position="341"/>
        <end position="367"/>
    </location>
</feature>
<dbReference type="GO" id="GO:0022857">
    <property type="term" value="F:transmembrane transporter activity"/>
    <property type="evidence" value="ECO:0007669"/>
    <property type="project" value="InterPro"/>
</dbReference>
<dbReference type="NCBIfam" id="TIGR00842">
    <property type="entry name" value="bcct"/>
    <property type="match status" value="1"/>
</dbReference>
<keyword evidence="5 8" id="KW-0812">Transmembrane</keyword>
<evidence type="ECO:0000256" key="2">
    <source>
        <dbReference type="ARBA" id="ARBA00005658"/>
    </source>
</evidence>
<feature type="transmembrane region" description="Helical" evidence="8">
    <location>
        <begin position="307"/>
        <end position="329"/>
    </location>
</feature>
<dbReference type="OrthoDB" id="9775735at2"/>
<sequence>MKKDNFWNPVFTISIVVVVIIVGLGALMPEAFGNVTSASFDFLVGNFGWFYILTMSTFVVFSLYMLFGKFGDIKLGLPDDEPEYSLVSWFGMLFSSGMGVGLIFFGVAEPLYHFGGPLSGIAPESAAAADFAFRKSFLHWGLHPWAAYAVLALALAYMQFRRKESGLISSVFIPLIGRDGAKGSLGKTIDILAIFATVAGVASSLGMATMQINGGLNLLAGLPLNQGIQLAIIAIITFLFVLTAVMGIEKGIKLVSDMNITLCAGLMVVAFLVGPKVEILNNLSNSVGLYLGGIVSDSFAISSDSWYGWWTVFYWAWWIAWAPFVGTFIARISKGRTIREFISGVLIAPTIASFFWFSIFGTVGINVYNKIGEFTTETAFFKVFEHYPLGTLLSGVAVLLLTTFFITSANSATFVLGMFSEEGNLNPATPKKIIWGLLTAGLAAVLLLAGGLDALQTGSIVAAFPFAFVMIFAMYSLVKALKGDKTYIANYEKDIKSNSDKIENNNEVTC</sequence>
<gene>
    <name evidence="9" type="ordered locus">Acear_2277</name>
</gene>
<evidence type="ECO:0000256" key="8">
    <source>
        <dbReference type="SAM" id="Phobius"/>
    </source>
</evidence>
<proteinExistence type="inferred from homology"/>
<feature type="transmembrane region" description="Helical" evidence="8">
    <location>
        <begin position="228"/>
        <end position="248"/>
    </location>
</feature>
<keyword evidence="6 8" id="KW-1133">Transmembrane helix</keyword>
<evidence type="ECO:0000256" key="6">
    <source>
        <dbReference type="ARBA" id="ARBA00022989"/>
    </source>
</evidence>
<feature type="transmembrane region" description="Helical" evidence="8">
    <location>
        <begin position="87"/>
        <end position="108"/>
    </location>
</feature>
<dbReference type="GO" id="GO:0005886">
    <property type="term" value="C:plasma membrane"/>
    <property type="evidence" value="ECO:0007669"/>
    <property type="project" value="UniProtKB-SubCell"/>
</dbReference>
<dbReference type="RefSeq" id="WP_013279203.1">
    <property type="nucleotide sequence ID" value="NC_014378.1"/>
</dbReference>
<dbReference type="KEGG" id="aar:Acear_2277"/>
<evidence type="ECO:0000256" key="5">
    <source>
        <dbReference type="ARBA" id="ARBA00022692"/>
    </source>
</evidence>
<dbReference type="AlphaFoldDB" id="D9QUG1"/>
<dbReference type="Pfam" id="PF02028">
    <property type="entry name" value="BCCT"/>
    <property type="match status" value="1"/>
</dbReference>
<evidence type="ECO:0000313" key="9">
    <source>
        <dbReference type="EMBL" id="ADL13762.1"/>
    </source>
</evidence>
<name>D9QUG1_ACEAZ</name>
<keyword evidence="3" id="KW-0813">Transport</keyword>
<evidence type="ECO:0000313" key="10">
    <source>
        <dbReference type="Proteomes" id="UP000001661"/>
    </source>
</evidence>
<reference evidence="9 10" key="1">
    <citation type="journal article" date="2010" name="Stand. Genomic Sci.">
        <title>Complete genome sequence of Acetohalobium arabaticum type strain (Z-7288).</title>
        <authorList>
            <person name="Sikorski J."/>
            <person name="Lapidus A."/>
            <person name="Chertkov O."/>
            <person name="Lucas S."/>
            <person name="Copeland A."/>
            <person name="Glavina Del Rio T."/>
            <person name="Nolan M."/>
            <person name="Tice H."/>
            <person name="Cheng J.F."/>
            <person name="Han C."/>
            <person name="Brambilla E."/>
            <person name="Pitluck S."/>
            <person name="Liolios K."/>
            <person name="Ivanova N."/>
            <person name="Mavromatis K."/>
            <person name="Mikhailova N."/>
            <person name="Pati A."/>
            <person name="Bruce D."/>
            <person name="Detter C."/>
            <person name="Tapia R."/>
            <person name="Goodwin L."/>
            <person name="Chen A."/>
            <person name="Palaniappan K."/>
            <person name="Land M."/>
            <person name="Hauser L."/>
            <person name="Chang Y.J."/>
            <person name="Jeffries C.D."/>
            <person name="Rohde M."/>
            <person name="Goker M."/>
            <person name="Spring S."/>
            <person name="Woyke T."/>
            <person name="Bristow J."/>
            <person name="Eisen J.A."/>
            <person name="Markowitz V."/>
            <person name="Hugenholtz P."/>
            <person name="Kyrpides N.C."/>
            <person name="Klenk H.P."/>
        </authorList>
    </citation>
    <scope>NUCLEOTIDE SEQUENCE [LARGE SCALE GENOMIC DNA]</scope>
    <source>
        <strain evidence="10">ATCC 49924 / DSM 5501 / Z-7288</strain>
    </source>
</reference>
<dbReference type="EMBL" id="CP002105">
    <property type="protein sequence ID" value="ADL13762.1"/>
    <property type="molecule type" value="Genomic_DNA"/>
</dbReference>
<feature type="transmembrane region" description="Helical" evidence="8">
    <location>
        <begin position="458"/>
        <end position="478"/>
    </location>
</feature>
<dbReference type="PANTHER" id="PTHR30047:SF7">
    <property type="entry name" value="HIGH-AFFINITY CHOLINE TRANSPORT PROTEIN"/>
    <property type="match status" value="1"/>
</dbReference>